<evidence type="ECO:0000313" key="1">
    <source>
        <dbReference type="EMBL" id="KAF9053981.1"/>
    </source>
</evidence>
<reference evidence="1" key="1">
    <citation type="submission" date="2020-11" db="EMBL/GenBank/DDBJ databases">
        <authorList>
            <consortium name="DOE Joint Genome Institute"/>
            <person name="Ahrendt S."/>
            <person name="Riley R."/>
            <person name="Andreopoulos W."/>
            <person name="Labutti K."/>
            <person name="Pangilinan J."/>
            <person name="Ruiz-Duenas F.J."/>
            <person name="Barrasa J.M."/>
            <person name="Sanchez-Garcia M."/>
            <person name="Camarero S."/>
            <person name="Miyauchi S."/>
            <person name="Serrano A."/>
            <person name="Linde D."/>
            <person name="Babiker R."/>
            <person name="Drula E."/>
            <person name="Ayuso-Fernandez I."/>
            <person name="Pacheco R."/>
            <person name="Padilla G."/>
            <person name="Ferreira P."/>
            <person name="Barriuso J."/>
            <person name="Kellner H."/>
            <person name="Castanera R."/>
            <person name="Alfaro M."/>
            <person name="Ramirez L."/>
            <person name="Pisabarro A.G."/>
            <person name="Kuo A."/>
            <person name="Tritt A."/>
            <person name="Lipzen A."/>
            <person name="He G."/>
            <person name="Yan M."/>
            <person name="Ng V."/>
            <person name="Cullen D."/>
            <person name="Martin F."/>
            <person name="Rosso M.-N."/>
            <person name="Henrissat B."/>
            <person name="Hibbett D."/>
            <person name="Martinez A.T."/>
            <person name="Grigoriev I.V."/>
        </authorList>
    </citation>
    <scope>NUCLEOTIDE SEQUENCE</scope>
    <source>
        <strain evidence="1">AH 40177</strain>
    </source>
</reference>
<comment type="caution">
    <text evidence="1">The sequence shown here is derived from an EMBL/GenBank/DDBJ whole genome shotgun (WGS) entry which is preliminary data.</text>
</comment>
<protein>
    <submittedName>
        <fullName evidence="1">Uncharacterized protein</fullName>
    </submittedName>
</protein>
<organism evidence="1 2">
    <name type="scientific">Rhodocollybia butyracea</name>
    <dbReference type="NCBI Taxonomy" id="206335"/>
    <lineage>
        <taxon>Eukaryota</taxon>
        <taxon>Fungi</taxon>
        <taxon>Dikarya</taxon>
        <taxon>Basidiomycota</taxon>
        <taxon>Agaricomycotina</taxon>
        <taxon>Agaricomycetes</taxon>
        <taxon>Agaricomycetidae</taxon>
        <taxon>Agaricales</taxon>
        <taxon>Marasmiineae</taxon>
        <taxon>Omphalotaceae</taxon>
        <taxon>Rhodocollybia</taxon>
    </lineage>
</organism>
<name>A0A9P5P9B6_9AGAR</name>
<dbReference type="AlphaFoldDB" id="A0A9P5P9B6"/>
<dbReference type="Proteomes" id="UP000772434">
    <property type="component" value="Unassembled WGS sequence"/>
</dbReference>
<accession>A0A9P5P9B6</accession>
<proteinExistence type="predicted"/>
<gene>
    <name evidence="1" type="ORF">BDP27DRAFT_1433709</name>
</gene>
<sequence length="150" mass="16856">MTINTVTSLSNIIAAMNELDKLFVSVDRLKSDIDSDRDRLTSEEDHNSATLDQLREEIQKIETTLRDSIPSKTAYNEKTLNRILTEVTEAQRCIPSSDEWSLAFLDGLLCRGAQVELTRAVEMNALLPQRLIEPKLIEVSKHAGVDRDAS</sequence>
<evidence type="ECO:0000313" key="2">
    <source>
        <dbReference type="Proteomes" id="UP000772434"/>
    </source>
</evidence>
<dbReference type="EMBL" id="JADNRY010000443">
    <property type="protein sequence ID" value="KAF9053981.1"/>
    <property type="molecule type" value="Genomic_DNA"/>
</dbReference>
<keyword evidence="2" id="KW-1185">Reference proteome</keyword>
<dbReference type="OrthoDB" id="10499967at2759"/>